<dbReference type="InterPro" id="IPR026891">
    <property type="entry name" value="Fn3-like"/>
</dbReference>
<keyword evidence="5" id="KW-1185">Reference proteome</keyword>
<accession>A0A3E3IAA8</accession>
<dbReference type="AlphaFoldDB" id="A0A3E3IAA8"/>
<dbReference type="SMART" id="SM01217">
    <property type="entry name" value="Fn3_like"/>
    <property type="match status" value="1"/>
</dbReference>
<feature type="domain" description="Fibronectin type III-like" evidence="3">
    <location>
        <begin position="3"/>
        <end position="60"/>
    </location>
</feature>
<protein>
    <recommendedName>
        <fullName evidence="3">Fibronectin type III-like domain-containing protein</fullName>
    </recommendedName>
</protein>
<keyword evidence="2" id="KW-0378">Hydrolase</keyword>
<dbReference type="GO" id="GO:0004553">
    <property type="term" value="F:hydrolase activity, hydrolyzing O-glycosyl compounds"/>
    <property type="evidence" value="ECO:0007669"/>
    <property type="project" value="InterPro"/>
</dbReference>
<dbReference type="Proteomes" id="UP000260812">
    <property type="component" value="Unassembled WGS sequence"/>
</dbReference>
<sequence length="167" mass="19020">MLEKPYQELAAYGKNGVLAPGQSEELQITYPLKTMASYDSERSMYILEAEEYFIRVGSHSRDTSIAAAIRLDEEAVTVAAKDLLPLQEDLRELKSEGIVPYSYQEEAQEKDAAVRIPVSAKEIDKQVYVYQKENNRMHTNTHVSERTVREIYLKGFEIAVKISIQNS</sequence>
<evidence type="ECO:0000313" key="4">
    <source>
        <dbReference type="EMBL" id="RGE64018.1"/>
    </source>
</evidence>
<gene>
    <name evidence="4" type="ORF">DXC51_02770</name>
</gene>
<dbReference type="PANTHER" id="PTHR42715:SF10">
    <property type="entry name" value="BETA-GLUCOSIDASE"/>
    <property type="match status" value="1"/>
</dbReference>
<dbReference type="InterPro" id="IPR013783">
    <property type="entry name" value="Ig-like_fold"/>
</dbReference>
<dbReference type="Pfam" id="PF14310">
    <property type="entry name" value="Fn3-like"/>
    <property type="match status" value="1"/>
</dbReference>
<organism evidence="4 5">
    <name type="scientific">Eisenbergiella massiliensis</name>
    <dbReference type="NCBI Taxonomy" id="1720294"/>
    <lineage>
        <taxon>Bacteria</taxon>
        <taxon>Bacillati</taxon>
        <taxon>Bacillota</taxon>
        <taxon>Clostridia</taxon>
        <taxon>Lachnospirales</taxon>
        <taxon>Lachnospiraceae</taxon>
        <taxon>Eisenbergiella</taxon>
    </lineage>
</organism>
<evidence type="ECO:0000259" key="3">
    <source>
        <dbReference type="SMART" id="SM01217"/>
    </source>
</evidence>
<evidence type="ECO:0000313" key="5">
    <source>
        <dbReference type="Proteomes" id="UP000260812"/>
    </source>
</evidence>
<evidence type="ECO:0000256" key="2">
    <source>
        <dbReference type="ARBA" id="ARBA00022801"/>
    </source>
</evidence>
<reference evidence="4" key="1">
    <citation type="submission" date="2018-08" db="EMBL/GenBank/DDBJ databases">
        <title>A genome reference for cultivated species of the human gut microbiota.</title>
        <authorList>
            <person name="Zou Y."/>
            <person name="Xue W."/>
            <person name="Luo G."/>
        </authorList>
    </citation>
    <scope>NUCLEOTIDE SEQUENCE [LARGE SCALE GENOMIC DNA]</scope>
    <source>
        <strain evidence="4">TF05-5AC</strain>
    </source>
</reference>
<name>A0A3E3IAA8_9FIRM</name>
<comment type="similarity">
    <text evidence="1">Belongs to the glycosyl hydrolase 3 family.</text>
</comment>
<dbReference type="GO" id="GO:0005975">
    <property type="term" value="P:carbohydrate metabolic process"/>
    <property type="evidence" value="ECO:0007669"/>
    <property type="project" value="InterPro"/>
</dbReference>
<comment type="caution">
    <text evidence="4">The sequence shown here is derived from an EMBL/GenBank/DDBJ whole genome shotgun (WGS) entry which is preliminary data.</text>
</comment>
<dbReference type="EMBL" id="QVLV01000002">
    <property type="protein sequence ID" value="RGE64018.1"/>
    <property type="molecule type" value="Genomic_DNA"/>
</dbReference>
<proteinExistence type="inferred from homology"/>
<dbReference type="Gene3D" id="2.60.40.10">
    <property type="entry name" value="Immunoglobulins"/>
    <property type="match status" value="1"/>
</dbReference>
<evidence type="ECO:0000256" key="1">
    <source>
        <dbReference type="ARBA" id="ARBA00005336"/>
    </source>
</evidence>
<dbReference type="Gene3D" id="3.20.20.300">
    <property type="entry name" value="Glycoside hydrolase, family 3, N-terminal domain"/>
    <property type="match status" value="1"/>
</dbReference>
<dbReference type="InterPro" id="IPR036962">
    <property type="entry name" value="Glyco_hydro_3_N_sf"/>
</dbReference>
<dbReference type="PANTHER" id="PTHR42715">
    <property type="entry name" value="BETA-GLUCOSIDASE"/>
    <property type="match status" value="1"/>
</dbReference>
<dbReference type="InterPro" id="IPR050288">
    <property type="entry name" value="Cellulose_deg_GH3"/>
</dbReference>